<evidence type="ECO:0000256" key="1">
    <source>
        <dbReference type="ARBA" id="ARBA00004606"/>
    </source>
</evidence>
<reference evidence="7 8" key="1">
    <citation type="submission" date="2013-11" db="EMBL/GenBank/DDBJ databases">
        <title>Draft genome of the bovine lungworm Dictyocaulus viviparus.</title>
        <authorList>
            <person name="Mitreva M."/>
        </authorList>
    </citation>
    <scope>NUCLEOTIDE SEQUENCE [LARGE SCALE GENOMIC DNA]</scope>
    <source>
        <strain evidence="7 8">HannoverDv2000</strain>
    </source>
</reference>
<comment type="subcellular location">
    <subcellularLocation>
        <location evidence="1">Membrane</location>
        <topology evidence="1">Single-pass type II membrane protein</topology>
    </subcellularLocation>
</comment>
<dbReference type="GO" id="GO:0016020">
    <property type="term" value="C:membrane"/>
    <property type="evidence" value="ECO:0007669"/>
    <property type="project" value="UniProtKB-SubCell"/>
</dbReference>
<keyword evidence="3" id="KW-0812">Transmembrane</keyword>
<accession>A0A0D8Y8T1</accession>
<dbReference type="GO" id="GO:0016263">
    <property type="term" value="F:glycoprotein-N-acetylgalactosamine 3-beta-galactosyltransferase activity"/>
    <property type="evidence" value="ECO:0007669"/>
    <property type="project" value="TreeGrafter"/>
</dbReference>
<organism evidence="7 8">
    <name type="scientific">Dictyocaulus viviparus</name>
    <name type="common">Bovine lungworm</name>
    <dbReference type="NCBI Taxonomy" id="29172"/>
    <lineage>
        <taxon>Eukaryota</taxon>
        <taxon>Metazoa</taxon>
        <taxon>Ecdysozoa</taxon>
        <taxon>Nematoda</taxon>
        <taxon>Chromadorea</taxon>
        <taxon>Rhabditida</taxon>
        <taxon>Rhabditina</taxon>
        <taxon>Rhabditomorpha</taxon>
        <taxon>Strongyloidea</taxon>
        <taxon>Metastrongylidae</taxon>
        <taxon>Dictyocaulus</taxon>
    </lineage>
</organism>
<evidence type="ECO:0000313" key="8">
    <source>
        <dbReference type="Proteomes" id="UP000053766"/>
    </source>
</evidence>
<evidence type="ECO:0000256" key="6">
    <source>
        <dbReference type="ARBA" id="ARBA00023136"/>
    </source>
</evidence>
<keyword evidence="5" id="KW-1133">Transmembrane helix</keyword>
<protein>
    <submittedName>
        <fullName evidence="7">Uncharacterized protein</fullName>
    </submittedName>
</protein>
<dbReference type="Gene3D" id="3.90.550.50">
    <property type="match status" value="1"/>
</dbReference>
<evidence type="ECO:0000256" key="2">
    <source>
        <dbReference type="ARBA" id="ARBA00006462"/>
    </source>
</evidence>
<dbReference type="OrthoDB" id="414175at2759"/>
<reference evidence="8" key="2">
    <citation type="journal article" date="2016" name="Sci. Rep.">
        <title>Dictyocaulus viviparus genome, variome and transcriptome elucidate lungworm biology and support future intervention.</title>
        <authorList>
            <person name="McNulty S.N."/>
            <person name="Strube C."/>
            <person name="Rosa B.A."/>
            <person name="Martin J.C."/>
            <person name="Tyagi R."/>
            <person name="Choi Y.J."/>
            <person name="Wang Q."/>
            <person name="Hallsworth Pepin K."/>
            <person name="Zhang X."/>
            <person name="Ozersky P."/>
            <person name="Wilson R.K."/>
            <person name="Sternberg P.W."/>
            <person name="Gasser R.B."/>
            <person name="Mitreva M."/>
        </authorList>
    </citation>
    <scope>NUCLEOTIDE SEQUENCE [LARGE SCALE GENOMIC DNA]</scope>
    <source>
        <strain evidence="8">HannoverDv2000</strain>
    </source>
</reference>
<sequence>MTNTSIDPFHSFECGAQKSSTRFFLAQFSFMVVVFCVHGDIDAAHSVNLKSLMPTFSPKIPLSIGHQFKRFGEHSIYHSGGAGYILNREAVKRCPLMEYYTMFGFARDAYCNQKTNHEDLSMGRCLYSLGVKSIDGADENGAYRFHPIAIWDLLHNNVPEWLLDRSTTRMNATLTHEKLREVEYRFSKKKILLRELTVPLPGKKKKEKKREIIIMSDNFVHIYEKVSMRNN</sequence>
<dbReference type="InterPro" id="IPR026050">
    <property type="entry name" value="C1GALT1/C1GALT1_chp1"/>
</dbReference>
<dbReference type="Proteomes" id="UP000053766">
    <property type="component" value="Unassembled WGS sequence"/>
</dbReference>
<keyword evidence="8" id="KW-1185">Reference proteome</keyword>
<dbReference type="PANTHER" id="PTHR23033:SF14">
    <property type="entry name" value="GLYCOPROTEIN-N-ACETYLGALACTOSAMINE 3-BETA-GALACTOSYLTRANSFERASE 1-RELATED"/>
    <property type="match status" value="1"/>
</dbReference>
<dbReference type="AlphaFoldDB" id="A0A0D8Y8T1"/>
<comment type="similarity">
    <text evidence="2">Belongs to the glycosyltransferase 31 family. Beta3-Gal-T subfamily.</text>
</comment>
<dbReference type="EMBL" id="KN716193">
    <property type="protein sequence ID" value="KJH50991.1"/>
    <property type="molecule type" value="Genomic_DNA"/>
</dbReference>
<dbReference type="PANTHER" id="PTHR23033">
    <property type="entry name" value="BETA1,3-GALACTOSYLTRANSFERASE"/>
    <property type="match status" value="1"/>
</dbReference>
<name>A0A0D8Y8T1_DICVI</name>
<evidence type="ECO:0000313" key="7">
    <source>
        <dbReference type="EMBL" id="KJH50991.1"/>
    </source>
</evidence>
<gene>
    <name evidence="7" type="ORF">DICVIV_02849</name>
</gene>
<evidence type="ECO:0000256" key="5">
    <source>
        <dbReference type="ARBA" id="ARBA00022989"/>
    </source>
</evidence>
<keyword evidence="6" id="KW-0472">Membrane</keyword>
<evidence type="ECO:0000256" key="4">
    <source>
        <dbReference type="ARBA" id="ARBA00022968"/>
    </source>
</evidence>
<proteinExistence type="inferred from homology"/>
<keyword evidence="4" id="KW-0735">Signal-anchor</keyword>
<evidence type="ECO:0000256" key="3">
    <source>
        <dbReference type="ARBA" id="ARBA00022692"/>
    </source>
</evidence>
<dbReference type="STRING" id="29172.A0A0D8Y8T1"/>